<dbReference type="AlphaFoldDB" id="W3A197"/>
<name>W3A197_PHYNI</name>
<dbReference type="Proteomes" id="UP000018948">
    <property type="component" value="Unassembled WGS sequence"/>
</dbReference>
<dbReference type="SUPFAM" id="SSF53098">
    <property type="entry name" value="Ribonuclease H-like"/>
    <property type="match status" value="1"/>
</dbReference>
<dbReference type="InterPro" id="IPR012337">
    <property type="entry name" value="RNaseH-like_sf"/>
</dbReference>
<dbReference type="PANTHER" id="PTHR40866">
    <property type="entry name" value="BED-TYPE DOMAIN-CONTAINING PROTEIN"/>
    <property type="match status" value="1"/>
</dbReference>
<accession>W3A197</accession>
<protein>
    <recommendedName>
        <fullName evidence="3">HAT C-terminal dimerisation domain-containing protein</fullName>
    </recommendedName>
</protein>
<comment type="caution">
    <text evidence="1">The sequence shown here is derived from an EMBL/GenBank/DDBJ whole genome shotgun (WGS) entry which is preliminary data.</text>
</comment>
<dbReference type="OrthoDB" id="105294at2759"/>
<gene>
    <name evidence="1" type="ORF">F442_02666</name>
</gene>
<evidence type="ECO:0008006" key="3">
    <source>
        <dbReference type="Google" id="ProtNLM"/>
    </source>
</evidence>
<reference evidence="1 2" key="1">
    <citation type="submission" date="2013-11" db="EMBL/GenBank/DDBJ databases">
        <title>The Genome Sequence of Phytophthora parasitica P10297.</title>
        <authorList>
            <consortium name="The Broad Institute Genomics Platform"/>
            <person name="Russ C."/>
            <person name="Tyler B."/>
            <person name="Panabieres F."/>
            <person name="Shan W."/>
            <person name="Tripathy S."/>
            <person name="Grunwald N."/>
            <person name="Machado M."/>
            <person name="Johnson C.S."/>
            <person name="Walker B."/>
            <person name="Young S.K."/>
            <person name="Zeng Q."/>
            <person name="Gargeya S."/>
            <person name="Fitzgerald M."/>
            <person name="Haas B."/>
            <person name="Abouelleil A."/>
            <person name="Allen A.W."/>
            <person name="Alvarado L."/>
            <person name="Arachchi H.M."/>
            <person name="Berlin A.M."/>
            <person name="Chapman S.B."/>
            <person name="Gainer-Dewar J."/>
            <person name="Goldberg J."/>
            <person name="Griggs A."/>
            <person name="Gujja S."/>
            <person name="Hansen M."/>
            <person name="Howarth C."/>
            <person name="Imamovic A."/>
            <person name="Ireland A."/>
            <person name="Larimer J."/>
            <person name="McCowan C."/>
            <person name="Murphy C."/>
            <person name="Pearson M."/>
            <person name="Poon T.W."/>
            <person name="Priest M."/>
            <person name="Roberts A."/>
            <person name="Saif S."/>
            <person name="Shea T."/>
            <person name="Sisk P."/>
            <person name="Sykes S."/>
            <person name="Wortman J."/>
            <person name="Nusbaum C."/>
            <person name="Birren B."/>
        </authorList>
    </citation>
    <scope>NUCLEOTIDE SEQUENCE [LARGE SCALE GENOMIC DNA]</scope>
    <source>
        <strain evidence="1 2">P10297</strain>
    </source>
</reference>
<proteinExistence type="predicted"/>
<dbReference type="EMBL" id="ANIY01000571">
    <property type="protein sequence ID" value="ETP52294.1"/>
    <property type="molecule type" value="Genomic_DNA"/>
</dbReference>
<sequence>MFKCVLSRYNKTISMVAFLVADNCSINKRIATLLDLPLVRCASHRYNLAVNRSLAPYEAELAAVNDLMVQLRHCNNAAELAKHTELKPIKRNTIRWSSTFQMIHRYKRIRDAIRQVEAVEEFIPTGATHKKVVGLPEHLKKLDSDGHGGCSCPVRPIDRRLPGHGQSPTFEGALVKVINGGSLTASEARALHRFEVGWIRAVASERKEDSYAVEILRGSKKKRNAVAQSVSYSELAKMVPPTSNTVERLFSQCKLILTPQCACLLPANFEILAFLRVNRDLWNASTLVDVE</sequence>
<evidence type="ECO:0000313" key="1">
    <source>
        <dbReference type="EMBL" id="ETP52294.1"/>
    </source>
</evidence>
<evidence type="ECO:0000313" key="2">
    <source>
        <dbReference type="Proteomes" id="UP000018948"/>
    </source>
</evidence>
<organism evidence="1 2">
    <name type="scientific">Phytophthora nicotianae P10297</name>
    <dbReference type="NCBI Taxonomy" id="1317064"/>
    <lineage>
        <taxon>Eukaryota</taxon>
        <taxon>Sar</taxon>
        <taxon>Stramenopiles</taxon>
        <taxon>Oomycota</taxon>
        <taxon>Peronosporomycetes</taxon>
        <taxon>Peronosporales</taxon>
        <taxon>Peronosporaceae</taxon>
        <taxon>Phytophthora</taxon>
    </lineage>
</organism>
<dbReference type="PANTHER" id="PTHR40866:SF1">
    <property type="entry name" value="BED-TYPE DOMAIN-CONTAINING PROTEIN"/>
    <property type="match status" value="1"/>
</dbReference>